<feature type="transmembrane region" description="Helical" evidence="6">
    <location>
        <begin position="20"/>
        <end position="41"/>
    </location>
</feature>
<proteinExistence type="predicted"/>
<accession>A0A3P7M313</accession>
<evidence type="ECO:0000313" key="8">
    <source>
        <dbReference type="Proteomes" id="UP000281553"/>
    </source>
</evidence>
<dbReference type="SUPFAM" id="SSF103473">
    <property type="entry name" value="MFS general substrate transporter"/>
    <property type="match status" value="2"/>
</dbReference>
<feature type="transmembrane region" description="Helical" evidence="6">
    <location>
        <begin position="280"/>
        <end position="306"/>
    </location>
</feature>
<sequence>MDDLKVDEALAGIVHPDGFWQFIVVILTALSIPGTAIISVFTNSSPKYRCRLEPQIEAWLLNASSTSNATRWDIRSVAEFFGPKLSHPTAVRACEVYAVDRLQNATIEKLFLYQSQTLPLVRDKCPFGFVYEYDWYQFPGGLVEEWDLVCDRAWEVPFNESIYMLGMLIGYLVGGWFSDRFGRRLVILASESPKWLVARARYRDAGDVLYRGYRMNAYVRNLFASVSKRSPLVSRKEFFALIGVPDESVKDKSAEQDIVRSGHFARRAGKFTVFQLFNRTMVATTLLCTILIAGHLTCVFGIAFYSANIRLYTSYVLMINAVASIPGSLLFAGLYRCFRFRKRPLMVIYLVTAAVLWIASLYTIILQPKNDIALNVLMAVVTMMLTTGSKMVFVYVPELYSPVYRNRGLGVCAGLARVGVFWFPLINRLDSSVKHGFPLTIYAGIITLQMVILCFLRDTNGEASVTARESNCEIKNSQWTESPESSKECKPLAATS</sequence>
<protein>
    <recommendedName>
        <fullName evidence="9">Major facilitator superfamily (MFS) profile domain-containing protein</fullName>
    </recommendedName>
</protein>
<dbReference type="OrthoDB" id="6100430at2759"/>
<dbReference type="AlphaFoldDB" id="A0A3P7M313"/>
<evidence type="ECO:0000256" key="1">
    <source>
        <dbReference type="ARBA" id="ARBA00004141"/>
    </source>
</evidence>
<evidence type="ECO:0000256" key="5">
    <source>
        <dbReference type="SAM" id="MobiDB-lite"/>
    </source>
</evidence>
<organism evidence="7 8">
    <name type="scientific">Dibothriocephalus latus</name>
    <name type="common">Fish tapeworm</name>
    <name type="synonym">Diphyllobothrium latum</name>
    <dbReference type="NCBI Taxonomy" id="60516"/>
    <lineage>
        <taxon>Eukaryota</taxon>
        <taxon>Metazoa</taxon>
        <taxon>Spiralia</taxon>
        <taxon>Lophotrochozoa</taxon>
        <taxon>Platyhelminthes</taxon>
        <taxon>Cestoda</taxon>
        <taxon>Eucestoda</taxon>
        <taxon>Diphyllobothriidea</taxon>
        <taxon>Diphyllobothriidae</taxon>
        <taxon>Dibothriocephalus</taxon>
    </lineage>
</organism>
<dbReference type="InterPro" id="IPR036259">
    <property type="entry name" value="MFS_trans_sf"/>
</dbReference>
<dbReference type="Proteomes" id="UP000281553">
    <property type="component" value="Unassembled WGS sequence"/>
</dbReference>
<feature type="region of interest" description="Disordered" evidence="5">
    <location>
        <begin position="476"/>
        <end position="496"/>
    </location>
</feature>
<dbReference type="Gene3D" id="1.20.1250.20">
    <property type="entry name" value="MFS general substrate transporter like domains"/>
    <property type="match status" value="2"/>
</dbReference>
<keyword evidence="2 6" id="KW-0812">Transmembrane</keyword>
<keyword evidence="3 6" id="KW-1133">Transmembrane helix</keyword>
<keyword evidence="4 6" id="KW-0472">Membrane</keyword>
<evidence type="ECO:0000256" key="6">
    <source>
        <dbReference type="SAM" id="Phobius"/>
    </source>
</evidence>
<comment type="subcellular location">
    <subcellularLocation>
        <location evidence="1">Membrane</location>
        <topology evidence="1">Multi-pass membrane protein</topology>
    </subcellularLocation>
</comment>
<gene>
    <name evidence="7" type="ORF">DILT_LOCUS8542</name>
</gene>
<keyword evidence="8" id="KW-1185">Reference proteome</keyword>
<dbReference type="PANTHER" id="PTHR24064">
    <property type="entry name" value="SOLUTE CARRIER FAMILY 22 MEMBER"/>
    <property type="match status" value="1"/>
</dbReference>
<feature type="transmembrane region" description="Helical" evidence="6">
    <location>
        <begin position="372"/>
        <end position="396"/>
    </location>
</feature>
<feature type="transmembrane region" description="Helical" evidence="6">
    <location>
        <begin position="437"/>
        <end position="456"/>
    </location>
</feature>
<feature type="transmembrane region" description="Helical" evidence="6">
    <location>
        <begin position="347"/>
        <end position="366"/>
    </location>
</feature>
<evidence type="ECO:0000256" key="4">
    <source>
        <dbReference type="ARBA" id="ARBA00023136"/>
    </source>
</evidence>
<evidence type="ECO:0008006" key="9">
    <source>
        <dbReference type="Google" id="ProtNLM"/>
    </source>
</evidence>
<name>A0A3P7M313_DIBLA</name>
<evidence type="ECO:0000313" key="7">
    <source>
        <dbReference type="EMBL" id="VDN12711.1"/>
    </source>
</evidence>
<dbReference type="EMBL" id="UYRU01054555">
    <property type="protein sequence ID" value="VDN12711.1"/>
    <property type="molecule type" value="Genomic_DNA"/>
</dbReference>
<reference evidence="7 8" key="1">
    <citation type="submission" date="2018-11" db="EMBL/GenBank/DDBJ databases">
        <authorList>
            <consortium name="Pathogen Informatics"/>
        </authorList>
    </citation>
    <scope>NUCLEOTIDE SEQUENCE [LARGE SCALE GENOMIC DNA]</scope>
</reference>
<evidence type="ECO:0000256" key="2">
    <source>
        <dbReference type="ARBA" id="ARBA00022692"/>
    </source>
</evidence>
<feature type="transmembrane region" description="Helical" evidence="6">
    <location>
        <begin position="408"/>
        <end position="425"/>
    </location>
</feature>
<evidence type="ECO:0000256" key="3">
    <source>
        <dbReference type="ARBA" id="ARBA00022989"/>
    </source>
</evidence>
<dbReference type="GO" id="GO:0016020">
    <property type="term" value="C:membrane"/>
    <property type="evidence" value="ECO:0007669"/>
    <property type="project" value="UniProtKB-SubCell"/>
</dbReference>
<feature type="transmembrane region" description="Helical" evidence="6">
    <location>
        <begin position="312"/>
        <end position="335"/>
    </location>
</feature>